<evidence type="ECO:0000313" key="1">
    <source>
        <dbReference type="EMBL" id="SHI31720.1"/>
    </source>
</evidence>
<name>A0A1M6A5J5_9RHOB</name>
<dbReference type="STRING" id="1447782.SAMN05444417_0239"/>
<dbReference type="InterPro" id="IPR009922">
    <property type="entry name" value="DUF1457"/>
</dbReference>
<keyword evidence="2" id="KW-1185">Reference proteome</keyword>
<dbReference type="EMBL" id="FQYO01000001">
    <property type="protein sequence ID" value="SHI31720.1"/>
    <property type="molecule type" value="Genomic_DNA"/>
</dbReference>
<reference evidence="1 2" key="1">
    <citation type="submission" date="2016-11" db="EMBL/GenBank/DDBJ databases">
        <authorList>
            <person name="Jaros S."/>
            <person name="Januszkiewicz K."/>
            <person name="Wedrychowicz H."/>
        </authorList>
    </citation>
    <scope>NUCLEOTIDE SEQUENCE [LARGE SCALE GENOMIC DNA]</scope>
    <source>
        <strain evidence="1 2">DSM 100565</strain>
    </source>
</reference>
<dbReference type="Pfam" id="PF07310">
    <property type="entry name" value="PAS_5"/>
    <property type="match status" value="1"/>
</dbReference>
<gene>
    <name evidence="1" type="ORF">SAMN05444417_0239</name>
</gene>
<accession>A0A1M6A5J5</accession>
<proteinExistence type="predicted"/>
<dbReference type="Proteomes" id="UP000184292">
    <property type="component" value="Unassembled WGS sequence"/>
</dbReference>
<evidence type="ECO:0000313" key="2">
    <source>
        <dbReference type="Proteomes" id="UP000184292"/>
    </source>
</evidence>
<dbReference type="RefSeq" id="WP_170865601.1">
    <property type="nucleotide sequence ID" value="NZ_FQYO01000001.1"/>
</dbReference>
<sequence length="220" mass="23832">MIGGIRRGTDAETRAEAAARMRAILVQMERYWQQIRAADRLPARTDVDPARIDACLPHSFIVERVGPGILRLRVAGSRLSDALGMEVRGMPLSALFLPEGREVLGAHVDAVFDDPAIMEFAITSPRGLGRPLMTGRLLLLPLTDRDGGVTRALGAMITEGEIGRGGRRFTIDPAAPIRRDPALSPVIQPLTFDTPREDAVPARPATPPGRGHLRLVVDNS</sequence>
<protein>
    <submittedName>
        <fullName evidence="1">PAS domain-containing protein</fullName>
    </submittedName>
</protein>
<dbReference type="AlphaFoldDB" id="A0A1M6A5J5"/>
<organism evidence="1 2">
    <name type="scientific">Wenxinia saemankumensis</name>
    <dbReference type="NCBI Taxonomy" id="1447782"/>
    <lineage>
        <taxon>Bacteria</taxon>
        <taxon>Pseudomonadati</taxon>
        <taxon>Pseudomonadota</taxon>
        <taxon>Alphaproteobacteria</taxon>
        <taxon>Rhodobacterales</taxon>
        <taxon>Roseobacteraceae</taxon>
        <taxon>Wenxinia</taxon>
    </lineage>
</organism>